<keyword evidence="3 9" id="KW-0210">Decarboxylase</keyword>
<dbReference type="PANTHER" id="PTHR21012:SF0">
    <property type="entry name" value="ASPARTATE 1-DECARBOXYLASE"/>
    <property type="match status" value="1"/>
</dbReference>
<name>A0A1E5Q3V6_9PROT</name>
<keyword evidence="6 9" id="KW-0456">Lyase</keyword>
<evidence type="ECO:0000256" key="2">
    <source>
        <dbReference type="ARBA" id="ARBA00022655"/>
    </source>
</evidence>
<keyword evidence="8 9" id="KW-0670">Pyruvate</keyword>
<dbReference type="Gene3D" id="2.40.40.20">
    <property type="match status" value="1"/>
</dbReference>
<dbReference type="SUPFAM" id="SSF50692">
    <property type="entry name" value="ADC-like"/>
    <property type="match status" value="1"/>
</dbReference>
<keyword evidence="4 9" id="KW-0068">Autocatalytic cleavage</keyword>
<dbReference type="EMBL" id="MCGG01000067">
    <property type="protein sequence ID" value="OEJ64606.1"/>
    <property type="molecule type" value="Genomic_DNA"/>
</dbReference>
<comment type="catalytic activity">
    <reaction evidence="9">
        <text>L-aspartate + H(+) = beta-alanine + CO2</text>
        <dbReference type="Rhea" id="RHEA:19497"/>
        <dbReference type="ChEBI" id="CHEBI:15378"/>
        <dbReference type="ChEBI" id="CHEBI:16526"/>
        <dbReference type="ChEBI" id="CHEBI:29991"/>
        <dbReference type="ChEBI" id="CHEBI:57966"/>
        <dbReference type="EC" id="4.1.1.11"/>
    </reaction>
</comment>
<feature type="binding site" evidence="9">
    <location>
        <begin position="72"/>
        <end position="74"/>
    </location>
    <ligand>
        <name>substrate</name>
    </ligand>
</feature>
<dbReference type="NCBIfam" id="TIGR00223">
    <property type="entry name" value="panD"/>
    <property type="match status" value="1"/>
</dbReference>
<feature type="binding site" evidence="9">
    <location>
        <position position="56"/>
    </location>
    <ligand>
        <name>substrate</name>
    </ligand>
</feature>
<dbReference type="InterPro" id="IPR003190">
    <property type="entry name" value="Asp_decarbox"/>
</dbReference>
<dbReference type="GO" id="GO:0006523">
    <property type="term" value="P:alanine biosynthetic process"/>
    <property type="evidence" value="ECO:0007669"/>
    <property type="project" value="InterPro"/>
</dbReference>
<dbReference type="HAMAP" id="MF_00446">
    <property type="entry name" value="PanD"/>
    <property type="match status" value="1"/>
</dbReference>
<dbReference type="GO" id="GO:0004068">
    <property type="term" value="F:aspartate 1-decarboxylase activity"/>
    <property type="evidence" value="ECO:0007669"/>
    <property type="project" value="UniProtKB-UniRule"/>
</dbReference>
<keyword evidence="5 9" id="KW-0865">Zymogen</keyword>
<evidence type="ECO:0000256" key="8">
    <source>
        <dbReference type="ARBA" id="ARBA00023317"/>
    </source>
</evidence>
<sequence>MIEIVRAKLHGIRVTDANLNYQGSITLDPELCERVGILPMEFVDIWNKNSGARIQTYVILGDAGSRCCVLNGSAARTCQPGDEIIIAAREFINRSEIYDIKPKVLTFKANNEIDQELFYDVFETPDRAHNFRIMNGAEVVDFRDTARDMAKKSSH</sequence>
<reference evidence="11" key="1">
    <citation type="submission" date="2016-07" db="EMBL/GenBank/DDBJ databases">
        <authorList>
            <person name="Florea S."/>
            <person name="Webb J.S."/>
            <person name="Jaromczyk J."/>
            <person name="Schardl C.L."/>
        </authorList>
    </citation>
    <scope>NUCLEOTIDE SEQUENCE [LARGE SCALE GENOMIC DNA]</scope>
    <source>
        <strain evidence="11">MV-1</strain>
    </source>
</reference>
<evidence type="ECO:0000313" key="11">
    <source>
        <dbReference type="Proteomes" id="UP000095347"/>
    </source>
</evidence>
<keyword evidence="1 9" id="KW-0963">Cytoplasm</keyword>
<evidence type="ECO:0000256" key="4">
    <source>
        <dbReference type="ARBA" id="ARBA00022813"/>
    </source>
</evidence>
<comment type="pathway">
    <text evidence="9">Cofactor biosynthesis; (R)-pantothenate biosynthesis; beta-alanine from L-aspartate: step 1/1.</text>
</comment>
<dbReference type="PANTHER" id="PTHR21012">
    <property type="entry name" value="ASPARTATE 1-DECARBOXYLASE"/>
    <property type="match status" value="1"/>
</dbReference>
<dbReference type="AlphaFoldDB" id="A0A1E5Q3V6"/>
<comment type="caution">
    <text evidence="10">The sequence shown here is derived from an EMBL/GenBank/DDBJ whole genome shotgun (WGS) entry which is preliminary data.</text>
</comment>
<dbReference type="RefSeq" id="WP_069959108.1">
    <property type="nucleotide sequence ID" value="NZ_MCGG01000067.1"/>
</dbReference>
<dbReference type="Pfam" id="PF02261">
    <property type="entry name" value="Asp_decarbox"/>
    <property type="match status" value="1"/>
</dbReference>
<feature type="active site" description="Schiff-base intermediate with substrate; via pyruvic acid" evidence="9">
    <location>
        <position position="24"/>
    </location>
</feature>
<evidence type="ECO:0000256" key="5">
    <source>
        <dbReference type="ARBA" id="ARBA00023145"/>
    </source>
</evidence>
<proteinExistence type="inferred from homology"/>
<feature type="modified residue" description="Pyruvic acid (Ser)" evidence="9">
    <location>
        <position position="24"/>
    </location>
</feature>
<evidence type="ECO:0000256" key="6">
    <source>
        <dbReference type="ARBA" id="ARBA00023239"/>
    </source>
</evidence>
<organism evidence="10 11">
    <name type="scientific">Magnetovibrio blakemorei</name>
    <dbReference type="NCBI Taxonomy" id="28181"/>
    <lineage>
        <taxon>Bacteria</taxon>
        <taxon>Pseudomonadati</taxon>
        <taxon>Pseudomonadota</taxon>
        <taxon>Alphaproteobacteria</taxon>
        <taxon>Rhodospirillales</taxon>
        <taxon>Magnetovibrionaceae</taxon>
        <taxon>Magnetovibrio</taxon>
    </lineage>
</organism>
<evidence type="ECO:0000256" key="9">
    <source>
        <dbReference type="HAMAP-Rule" id="MF_00446"/>
    </source>
</evidence>
<dbReference type="GO" id="GO:0015940">
    <property type="term" value="P:pantothenate biosynthetic process"/>
    <property type="evidence" value="ECO:0007669"/>
    <property type="project" value="UniProtKB-UniRule"/>
</dbReference>
<feature type="chain" id="PRO_5023315314" description="Aspartate 1-decarboxylase alpha chain" evidence="9">
    <location>
        <begin position="24"/>
        <end position="155"/>
    </location>
</feature>
<keyword evidence="7 9" id="KW-0704">Schiff base</keyword>
<dbReference type="Proteomes" id="UP000095347">
    <property type="component" value="Unassembled WGS sequence"/>
</dbReference>
<gene>
    <name evidence="9" type="primary">panD</name>
    <name evidence="10" type="ORF">BEN30_00470</name>
</gene>
<dbReference type="OrthoDB" id="9803983at2"/>
<comment type="subcellular location">
    <subcellularLocation>
        <location evidence="9">Cytoplasm</location>
    </subcellularLocation>
</comment>
<dbReference type="CDD" id="cd06919">
    <property type="entry name" value="Asp_decarbox"/>
    <property type="match status" value="1"/>
</dbReference>
<accession>A0A1E5Q3V6</accession>
<dbReference type="UniPathway" id="UPA00028">
    <property type="reaction ID" value="UER00002"/>
</dbReference>
<dbReference type="GO" id="GO:0005829">
    <property type="term" value="C:cytosol"/>
    <property type="evidence" value="ECO:0007669"/>
    <property type="project" value="TreeGrafter"/>
</dbReference>
<feature type="active site" description="Proton donor" evidence="9">
    <location>
        <position position="57"/>
    </location>
</feature>
<comment type="PTM">
    <text evidence="9">Is synthesized initially as an inactive proenzyme, which is activated by self-cleavage at a specific serine bond to produce a beta-subunit with a hydroxyl group at its C-terminus and an alpha-subunit with a pyruvoyl group at its N-terminus.</text>
</comment>
<protein>
    <recommendedName>
        <fullName evidence="9">Aspartate 1-decarboxylase</fullName>
        <ecNumber evidence="9">4.1.1.11</ecNumber>
    </recommendedName>
    <alternativeName>
        <fullName evidence="9">Aspartate alpha-decarboxylase</fullName>
    </alternativeName>
    <component>
        <recommendedName>
            <fullName evidence="9">Aspartate 1-decarboxylase beta chain</fullName>
        </recommendedName>
    </component>
    <component>
        <recommendedName>
            <fullName evidence="9">Aspartate 1-decarboxylase alpha chain</fullName>
        </recommendedName>
    </component>
</protein>
<dbReference type="InterPro" id="IPR009010">
    <property type="entry name" value="Asp_de-COase-like_dom_sf"/>
</dbReference>
<comment type="function">
    <text evidence="9">Catalyzes the pyruvoyl-dependent decarboxylation of aspartate to produce beta-alanine.</text>
</comment>
<dbReference type="STRING" id="28181.BEN30_00470"/>
<comment type="similarity">
    <text evidence="9">Belongs to the PanD family.</text>
</comment>
<keyword evidence="11" id="KW-1185">Reference proteome</keyword>
<evidence type="ECO:0000256" key="1">
    <source>
        <dbReference type="ARBA" id="ARBA00022490"/>
    </source>
</evidence>
<comment type="cofactor">
    <cofactor evidence="9">
        <name>pyruvate</name>
        <dbReference type="ChEBI" id="CHEBI:15361"/>
    </cofactor>
    <text evidence="9">Binds 1 pyruvoyl group covalently per subunit.</text>
</comment>
<evidence type="ECO:0000313" key="10">
    <source>
        <dbReference type="EMBL" id="OEJ64606.1"/>
    </source>
</evidence>
<evidence type="ECO:0000256" key="3">
    <source>
        <dbReference type="ARBA" id="ARBA00022793"/>
    </source>
</evidence>
<comment type="subunit">
    <text evidence="9">Heterooctamer of four alpha and four beta subunits.</text>
</comment>
<feature type="chain" id="PRO_5023315315" description="Aspartate 1-decarboxylase beta chain" evidence="9">
    <location>
        <begin position="1"/>
        <end position="23"/>
    </location>
</feature>
<keyword evidence="2 9" id="KW-0566">Pantothenate biosynthesis</keyword>
<evidence type="ECO:0000256" key="7">
    <source>
        <dbReference type="ARBA" id="ARBA00023270"/>
    </source>
</evidence>
<dbReference type="EC" id="4.1.1.11" evidence="9"/>